<dbReference type="RefSeq" id="WP_279298129.1">
    <property type="nucleotide sequence ID" value="NZ_JAOTIF010000014.1"/>
</dbReference>
<dbReference type="AlphaFoldDB" id="A0A9X2XXC8"/>
<feature type="domain" description="LamG-like jellyroll fold" evidence="4">
    <location>
        <begin position="110"/>
        <end position="274"/>
    </location>
</feature>
<evidence type="ECO:0000256" key="3">
    <source>
        <dbReference type="SAM" id="SignalP"/>
    </source>
</evidence>
<dbReference type="Pfam" id="PF13385">
    <property type="entry name" value="Laminin_G_3"/>
    <property type="match status" value="1"/>
</dbReference>
<dbReference type="Gene3D" id="2.60.120.200">
    <property type="match status" value="1"/>
</dbReference>
<dbReference type="GO" id="GO:0004553">
    <property type="term" value="F:hydrolase activity, hydrolyzing O-glycosyl compounds"/>
    <property type="evidence" value="ECO:0007669"/>
    <property type="project" value="UniProtKB-ARBA"/>
</dbReference>
<dbReference type="InterPro" id="IPR006558">
    <property type="entry name" value="LamG-like"/>
</dbReference>
<evidence type="ECO:0000259" key="4">
    <source>
        <dbReference type="SMART" id="SM00560"/>
    </source>
</evidence>
<evidence type="ECO:0000313" key="6">
    <source>
        <dbReference type="Proteomes" id="UP001155483"/>
    </source>
</evidence>
<proteinExistence type="predicted"/>
<dbReference type="EMBL" id="JAOTIF010000014">
    <property type="protein sequence ID" value="MCU7550690.1"/>
    <property type="molecule type" value="Genomic_DNA"/>
</dbReference>
<dbReference type="PROSITE" id="PS51257">
    <property type="entry name" value="PROKAR_LIPOPROTEIN"/>
    <property type="match status" value="1"/>
</dbReference>
<dbReference type="SMART" id="SM00560">
    <property type="entry name" value="LamGL"/>
    <property type="match status" value="1"/>
</dbReference>
<name>A0A9X2XXC8_9BACT</name>
<dbReference type="InterPro" id="IPR013320">
    <property type="entry name" value="ConA-like_dom_sf"/>
</dbReference>
<comment type="caution">
    <text evidence="5">The sequence shown here is derived from an EMBL/GenBank/DDBJ whole genome shotgun (WGS) entry which is preliminary data.</text>
</comment>
<accession>A0A9X2XXC8</accession>
<dbReference type="SUPFAM" id="SSF49899">
    <property type="entry name" value="Concanavalin A-like lectins/glucanases"/>
    <property type="match status" value="1"/>
</dbReference>
<keyword evidence="1 3" id="KW-0732">Signal</keyword>
<reference evidence="5" key="1">
    <citation type="submission" date="2022-09" db="EMBL/GenBank/DDBJ databases">
        <authorList>
            <person name="Yuan C."/>
            <person name="Ke Z."/>
        </authorList>
    </citation>
    <scope>NUCLEOTIDE SEQUENCE</scope>
    <source>
        <strain evidence="5">LB-8</strain>
    </source>
</reference>
<protein>
    <submittedName>
        <fullName evidence="5">LamG domain-containing protein</fullName>
    </submittedName>
</protein>
<keyword evidence="2" id="KW-1015">Disulfide bond</keyword>
<feature type="chain" id="PRO_5040781367" evidence="3">
    <location>
        <begin position="27"/>
        <end position="287"/>
    </location>
</feature>
<reference evidence="5" key="2">
    <citation type="submission" date="2023-04" db="EMBL/GenBank/DDBJ databases">
        <title>Paracnuella aquatica gen. nov., sp. nov., a member of the family Chitinophagaceae isolated from a hot spring.</title>
        <authorList>
            <person name="Wang C."/>
        </authorList>
    </citation>
    <scope>NUCLEOTIDE SEQUENCE</scope>
    <source>
        <strain evidence="5">LB-8</strain>
    </source>
</reference>
<keyword evidence="6" id="KW-1185">Reference proteome</keyword>
<dbReference type="Proteomes" id="UP001155483">
    <property type="component" value="Unassembled WGS sequence"/>
</dbReference>
<evidence type="ECO:0000256" key="1">
    <source>
        <dbReference type="ARBA" id="ARBA00022729"/>
    </source>
</evidence>
<gene>
    <name evidence="5" type="ORF">OCK74_16345</name>
</gene>
<sequence length="287" mass="31899">MKNIPIIFYKAAIFICMGLLTACTEADYSDDFKPGSPPPIGDYNNSDEVAAASQAAKWSFEDNLTESKQNLAGTNHGTTFSAGQKGKALQGSQTGYVDYPSAGPALSNLKSFTVSFWMKLDTFFCCGATQVFHIDNTNDFWYNLAVYFEARGADDSLRFKIQFHKEGVAFNNQFIEAHPDKEPNIIGKWTNFVAVYDGTTSTFRAYMNNRKFFQSTPLSGPSGPPLGELAFANVGRLVFGTWKQKIGGPGDTWMQNFRGSVDEFRIYNKGLTDLEISSLYQLEKQGR</sequence>
<organism evidence="5 6">
    <name type="scientific">Paraflavisolibacter caeni</name>
    <dbReference type="NCBI Taxonomy" id="2982496"/>
    <lineage>
        <taxon>Bacteria</taxon>
        <taxon>Pseudomonadati</taxon>
        <taxon>Bacteroidota</taxon>
        <taxon>Chitinophagia</taxon>
        <taxon>Chitinophagales</taxon>
        <taxon>Chitinophagaceae</taxon>
        <taxon>Paraflavisolibacter</taxon>
    </lineage>
</organism>
<dbReference type="GO" id="GO:0005975">
    <property type="term" value="P:carbohydrate metabolic process"/>
    <property type="evidence" value="ECO:0007669"/>
    <property type="project" value="UniProtKB-ARBA"/>
</dbReference>
<evidence type="ECO:0000256" key="2">
    <source>
        <dbReference type="ARBA" id="ARBA00023157"/>
    </source>
</evidence>
<feature type="signal peptide" evidence="3">
    <location>
        <begin position="1"/>
        <end position="26"/>
    </location>
</feature>
<evidence type="ECO:0000313" key="5">
    <source>
        <dbReference type="EMBL" id="MCU7550690.1"/>
    </source>
</evidence>